<keyword evidence="8 12" id="KW-1133">Transmembrane helix</keyword>
<dbReference type="SMR" id="A0A3B6RNI0"/>
<comment type="function">
    <text evidence="12">Mediates both low-affinity uptake and efflux of sugar across the membrane.</text>
</comment>
<evidence type="ECO:0000256" key="10">
    <source>
        <dbReference type="ARBA" id="ARBA00037238"/>
    </source>
</evidence>
<dbReference type="FunFam" id="1.20.1280.290:FF:000001">
    <property type="entry name" value="Bidirectional sugar transporter SWEET"/>
    <property type="match status" value="1"/>
</dbReference>
<evidence type="ECO:0000256" key="11">
    <source>
        <dbReference type="ARBA" id="ARBA00038715"/>
    </source>
</evidence>
<evidence type="ECO:0000256" key="6">
    <source>
        <dbReference type="ARBA" id="ARBA00022692"/>
    </source>
</evidence>
<proteinExistence type="inferred from homology"/>
<dbReference type="GeneID" id="123154907"/>
<comment type="function">
    <text evidence="10">Mediates both low-affinity uptake and efflux of sugar across the plasma membrane.</text>
</comment>
<feature type="transmembrane region" description="Helical" evidence="12">
    <location>
        <begin position="131"/>
        <end position="152"/>
    </location>
</feature>
<dbReference type="GO" id="GO:0005886">
    <property type="term" value="C:plasma membrane"/>
    <property type="evidence" value="ECO:0007669"/>
    <property type="project" value="UniProtKB-SubCell"/>
</dbReference>
<evidence type="ECO:0000256" key="5">
    <source>
        <dbReference type="ARBA" id="ARBA00022597"/>
    </source>
</evidence>
<evidence type="ECO:0000256" key="8">
    <source>
        <dbReference type="ARBA" id="ARBA00022989"/>
    </source>
</evidence>
<comment type="subunit">
    <text evidence="11">Forms homooligomers and/or heterooligomers.</text>
</comment>
<reference evidence="13" key="1">
    <citation type="submission" date="2018-08" db="EMBL/GenBank/DDBJ databases">
        <authorList>
            <person name="Rossello M."/>
        </authorList>
    </citation>
    <scope>NUCLEOTIDE SEQUENCE [LARGE SCALE GENOMIC DNA]</scope>
    <source>
        <strain evidence="13">cv. Chinese Spring</strain>
    </source>
</reference>
<dbReference type="Gramene" id="TraesWEE_scaffold_061278_01G000100.1">
    <property type="protein sequence ID" value="TraesWEE_scaffold_061278_01G000100.1"/>
    <property type="gene ID" value="TraesWEE_scaffold_061278_01G000100"/>
</dbReference>
<keyword evidence="4" id="KW-1003">Cell membrane</keyword>
<dbReference type="Gramene" id="TraesKAR7A01G0441820.1">
    <property type="protein sequence ID" value="cds.TraesKAR7A01G0441820.1"/>
    <property type="gene ID" value="TraesKAR7A01G0441820"/>
</dbReference>
<evidence type="ECO:0000256" key="7">
    <source>
        <dbReference type="ARBA" id="ARBA00022737"/>
    </source>
</evidence>
<keyword evidence="7" id="KW-0677">Repeat</keyword>
<dbReference type="EnsemblPlants" id="TraesCS7A02G503200.1">
    <property type="protein sequence ID" value="TraesCS7A02G503200.1"/>
    <property type="gene ID" value="TraesCS7A02G503200"/>
</dbReference>
<evidence type="ECO:0000256" key="3">
    <source>
        <dbReference type="ARBA" id="ARBA00022448"/>
    </source>
</evidence>
<comment type="similarity">
    <text evidence="2 12">Belongs to the SWEET sugar transporter family.</text>
</comment>
<feature type="transmembrane region" description="Helical" evidence="12">
    <location>
        <begin position="46"/>
        <end position="64"/>
    </location>
</feature>
<feature type="transmembrane region" description="Helical" evidence="12">
    <location>
        <begin position="6"/>
        <end position="25"/>
    </location>
</feature>
<dbReference type="Gramene" id="TraesCS7A02G503200.1">
    <property type="protein sequence ID" value="TraesCS7A02G503200.1"/>
    <property type="gene ID" value="TraesCS7A02G503200"/>
</dbReference>
<dbReference type="OMA" id="HTHEMRS"/>
<evidence type="ECO:0000256" key="9">
    <source>
        <dbReference type="ARBA" id="ARBA00023136"/>
    </source>
</evidence>
<dbReference type="Gene3D" id="1.20.1280.290">
    <property type="match status" value="2"/>
</dbReference>
<dbReference type="RefSeq" id="XP_044429455.1">
    <property type="nucleotide sequence ID" value="XM_044573520.1"/>
</dbReference>
<dbReference type="PANTHER" id="PTHR10791">
    <property type="entry name" value="RAG1-ACTIVATING PROTEIN 1"/>
    <property type="match status" value="1"/>
</dbReference>
<dbReference type="Gramene" id="TraesCLE_scaffold_052272_01G000200.1">
    <property type="protein sequence ID" value="TraesCLE_scaffold_052272_01G000200.1"/>
    <property type="gene ID" value="TraesCLE_scaffold_052272_01G000200"/>
</dbReference>
<keyword evidence="3 12" id="KW-0813">Transport</keyword>
<dbReference type="GO" id="GO:0008643">
    <property type="term" value="P:carbohydrate transport"/>
    <property type="evidence" value="ECO:0000318"/>
    <property type="project" value="GO_Central"/>
</dbReference>
<organism evidence="13">
    <name type="scientific">Triticum aestivum</name>
    <name type="common">Wheat</name>
    <dbReference type="NCBI Taxonomy" id="4565"/>
    <lineage>
        <taxon>Eukaryota</taxon>
        <taxon>Viridiplantae</taxon>
        <taxon>Streptophyta</taxon>
        <taxon>Embryophyta</taxon>
        <taxon>Tracheophyta</taxon>
        <taxon>Spermatophyta</taxon>
        <taxon>Magnoliopsida</taxon>
        <taxon>Liliopsida</taxon>
        <taxon>Poales</taxon>
        <taxon>Poaceae</taxon>
        <taxon>BOP clade</taxon>
        <taxon>Pooideae</taxon>
        <taxon>Triticodae</taxon>
        <taxon>Triticeae</taxon>
        <taxon>Triticinae</taxon>
        <taxon>Triticum</taxon>
    </lineage>
</organism>
<accession>A0A3B6RNI0</accession>
<feature type="transmembrane region" description="Helical" evidence="12">
    <location>
        <begin position="70"/>
        <end position="93"/>
    </location>
</feature>
<dbReference type="Proteomes" id="UP000019116">
    <property type="component" value="Chromosome 7A"/>
</dbReference>
<dbReference type="Gramene" id="TraesCAD_scaffold_039697_01G000300.1">
    <property type="protein sequence ID" value="TraesCAD_scaffold_039697_01G000300.1"/>
    <property type="gene ID" value="TraesCAD_scaffold_039697_01G000300"/>
</dbReference>
<dbReference type="InterPro" id="IPR047664">
    <property type="entry name" value="SWEET"/>
</dbReference>
<dbReference type="AlphaFoldDB" id="A0A3B6RNI0"/>
<feature type="transmembrane region" description="Helical" evidence="12">
    <location>
        <begin position="192"/>
        <end position="214"/>
    </location>
</feature>
<reference evidence="13" key="2">
    <citation type="submission" date="2018-10" db="UniProtKB">
        <authorList>
            <consortium name="EnsemblPlants"/>
        </authorList>
    </citation>
    <scope>IDENTIFICATION</scope>
</reference>
<evidence type="ECO:0000256" key="1">
    <source>
        <dbReference type="ARBA" id="ARBA00004651"/>
    </source>
</evidence>
<keyword evidence="14" id="KW-1185">Reference proteome</keyword>
<evidence type="ECO:0000256" key="12">
    <source>
        <dbReference type="RuleBase" id="RU910715"/>
    </source>
</evidence>
<dbReference type="OrthoDB" id="409725at2759"/>
<evidence type="ECO:0000256" key="2">
    <source>
        <dbReference type="ARBA" id="ARBA00007809"/>
    </source>
</evidence>
<keyword evidence="5 12" id="KW-0762">Sugar transport</keyword>
<sequence length="264" mass="29054">MVSANPARNIVGVIGNVISFGLFLCHAPMFRQICKAKDVEEYKPDPYLATLLTCMLWVFYGLPIVHPNSILVVTVNGIGLVVQLVYLIIFFIYSTNNKRSKMLAVLGIEAAFMAAVVAGVLHGAHTHEMRSMIVGILCVICGSVQYASNLTVMVRVIRTESVEYMPFFLSLAIFLSGCCWTAYALIEFDLYVAIPNGLEAVLGLIQLILHFFYYKSTLKKKNIELPTVIVDSVDAVLRRSWGVTDSGVYFLLGPCSSVVRSPGA</sequence>
<feature type="transmembrane region" description="Helical" evidence="12">
    <location>
        <begin position="105"/>
        <end position="125"/>
    </location>
</feature>
<keyword evidence="9 12" id="KW-0472">Membrane</keyword>
<dbReference type="GO" id="GO:0051119">
    <property type="term" value="F:sugar transmembrane transporter activity"/>
    <property type="evidence" value="ECO:0000318"/>
    <property type="project" value="GO_Central"/>
</dbReference>
<dbReference type="PANTHER" id="PTHR10791:SF30">
    <property type="entry name" value="SUGAR TRANSPORTER SWEET1"/>
    <property type="match status" value="1"/>
</dbReference>
<dbReference type="FunFam" id="1.20.1280.290:FF:000002">
    <property type="entry name" value="Bidirectional sugar transporter SWEET"/>
    <property type="match status" value="1"/>
</dbReference>
<comment type="subcellular location">
    <subcellularLocation>
        <location evidence="1 12">Cell membrane</location>
        <topology evidence="1 12">Multi-pass membrane protein</topology>
    </subcellularLocation>
</comment>
<dbReference type="GO" id="GO:0016020">
    <property type="term" value="C:membrane"/>
    <property type="evidence" value="ECO:0000318"/>
    <property type="project" value="GO_Central"/>
</dbReference>
<feature type="transmembrane region" description="Helical" evidence="12">
    <location>
        <begin position="164"/>
        <end position="186"/>
    </location>
</feature>
<protein>
    <recommendedName>
        <fullName evidence="12">Bidirectional sugar transporter SWEET</fullName>
    </recommendedName>
</protein>
<dbReference type="Pfam" id="PF03083">
    <property type="entry name" value="MtN3_slv"/>
    <property type="match status" value="2"/>
</dbReference>
<dbReference type="InterPro" id="IPR004316">
    <property type="entry name" value="SWEET_rpt"/>
</dbReference>
<evidence type="ECO:0000256" key="4">
    <source>
        <dbReference type="ARBA" id="ARBA00022475"/>
    </source>
</evidence>
<gene>
    <name evidence="13" type="primary">LOC123154907</name>
</gene>
<evidence type="ECO:0000313" key="14">
    <source>
        <dbReference type="Proteomes" id="UP000019116"/>
    </source>
</evidence>
<name>A0A3B6RNI0_WHEAT</name>
<dbReference type="Gramene" id="TraesCS7A03G1220900.1">
    <property type="protein sequence ID" value="TraesCS7A03G1220900.1.CDS"/>
    <property type="gene ID" value="TraesCS7A03G1220900"/>
</dbReference>
<dbReference type="Gramene" id="TraesNOR7A03G04057330.1">
    <property type="protein sequence ID" value="TraesNOR7A03G04057330.1"/>
    <property type="gene ID" value="TraesNOR7A03G04057330"/>
</dbReference>
<evidence type="ECO:0000313" key="13">
    <source>
        <dbReference type="EnsemblPlants" id="TraesCS7A02G503200.1"/>
    </source>
</evidence>
<keyword evidence="6 12" id="KW-0812">Transmembrane</keyword>